<dbReference type="AlphaFoldDB" id="A0A917H0T6"/>
<reference evidence="1" key="1">
    <citation type="journal article" date="2014" name="Int. J. Syst. Evol. Microbiol.">
        <title>Complete genome sequence of Corynebacterium casei LMG S-19264T (=DSM 44701T), isolated from a smear-ripened cheese.</title>
        <authorList>
            <consortium name="US DOE Joint Genome Institute (JGI-PGF)"/>
            <person name="Walter F."/>
            <person name="Albersmeier A."/>
            <person name="Kalinowski J."/>
            <person name="Ruckert C."/>
        </authorList>
    </citation>
    <scope>NUCLEOTIDE SEQUENCE</scope>
    <source>
        <strain evidence="1">CGMCC 1.12754</strain>
    </source>
</reference>
<evidence type="ECO:0000313" key="1">
    <source>
        <dbReference type="EMBL" id="GGG63787.1"/>
    </source>
</evidence>
<gene>
    <name evidence="1" type="ORF">GCM10011398_04050</name>
</gene>
<evidence type="ECO:0000313" key="2">
    <source>
        <dbReference type="Proteomes" id="UP000622860"/>
    </source>
</evidence>
<keyword evidence="2" id="KW-1185">Reference proteome</keyword>
<dbReference type="RefSeq" id="WP_229683034.1">
    <property type="nucleotide sequence ID" value="NZ_BMFR01000001.1"/>
</dbReference>
<organism evidence="1 2">
    <name type="scientific">Virgibacillus oceani</name>
    <dbReference type="NCBI Taxonomy" id="1479511"/>
    <lineage>
        <taxon>Bacteria</taxon>
        <taxon>Bacillati</taxon>
        <taxon>Bacillota</taxon>
        <taxon>Bacilli</taxon>
        <taxon>Bacillales</taxon>
        <taxon>Bacillaceae</taxon>
        <taxon>Virgibacillus</taxon>
    </lineage>
</organism>
<dbReference type="InterPro" id="IPR025622">
    <property type="entry name" value="YqzE"/>
</dbReference>
<dbReference type="EMBL" id="BMFR01000001">
    <property type="protein sequence ID" value="GGG63787.1"/>
    <property type="molecule type" value="Genomic_DNA"/>
</dbReference>
<protein>
    <recommendedName>
        <fullName evidence="3">YqzE family protein</fullName>
    </recommendedName>
</protein>
<sequence>MYKYILNTNGNAKTKENEVIAISGNDYVKYMTEQVVTFMDMPRNERKSRRKHKKSDVSLLSNKWLGVLPFALKMFMKKTN</sequence>
<name>A0A917H0T6_9BACI</name>
<reference evidence="1" key="2">
    <citation type="submission" date="2020-09" db="EMBL/GenBank/DDBJ databases">
        <authorList>
            <person name="Sun Q."/>
            <person name="Zhou Y."/>
        </authorList>
    </citation>
    <scope>NUCLEOTIDE SEQUENCE</scope>
    <source>
        <strain evidence="1">CGMCC 1.12754</strain>
    </source>
</reference>
<dbReference type="Pfam" id="PF14038">
    <property type="entry name" value="YqzE"/>
    <property type="match status" value="1"/>
</dbReference>
<accession>A0A917H0T6</accession>
<evidence type="ECO:0008006" key="3">
    <source>
        <dbReference type="Google" id="ProtNLM"/>
    </source>
</evidence>
<dbReference type="Proteomes" id="UP000622860">
    <property type="component" value="Unassembled WGS sequence"/>
</dbReference>
<comment type="caution">
    <text evidence="1">The sequence shown here is derived from an EMBL/GenBank/DDBJ whole genome shotgun (WGS) entry which is preliminary data.</text>
</comment>
<proteinExistence type="predicted"/>